<evidence type="ECO:0008006" key="3">
    <source>
        <dbReference type="Google" id="ProtNLM"/>
    </source>
</evidence>
<dbReference type="InterPro" id="IPR053140">
    <property type="entry name" value="GDSL_Rv0518-like"/>
</dbReference>
<sequence length="329" mass="34361">MDVTFGGAKSVVIPEGGELYSDPIPLTVAPRGVITTSIHLVNQVNYLVMHPWAATDTVGYVSAVGSGDHTTDTANTAFTGTGTESGRFADILTGVDVTTTDHRPTVSVLGDGLVNTRTAGTTAGYTNSRFNQWLAYRLVNNADGIPVYGVVASGIENNYLGTDQGAGAGGRAALTRLDRDVLSVPGIRTVVVTQGLEDIVAGHDDVDIDNALGLLRDQLKGWGIKVVFTTLTPCDGYSPCTAAVDQNRIDTNTWITDQLDFTSPTVSYVDAESVVAVTDTASTADPQALKLGNDTAPADFDSGDHVNLTTDGYQAISDSFDLASLGPDA</sequence>
<comment type="caution">
    <text evidence="1">The sequence shown here is derived from an EMBL/GenBank/DDBJ whole genome shotgun (WGS) entry which is preliminary data.</text>
</comment>
<dbReference type="Gene3D" id="3.40.50.1110">
    <property type="entry name" value="SGNH hydrolase"/>
    <property type="match status" value="1"/>
</dbReference>
<dbReference type="SUPFAM" id="SSF52266">
    <property type="entry name" value="SGNH hydrolase"/>
    <property type="match status" value="1"/>
</dbReference>
<dbReference type="InterPro" id="IPR036514">
    <property type="entry name" value="SGNH_hydro_sf"/>
</dbReference>
<dbReference type="EMBL" id="JAVREZ010000019">
    <property type="protein sequence ID" value="MDT0486112.1"/>
    <property type="molecule type" value="Genomic_DNA"/>
</dbReference>
<name>A0ABU2VKI4_9ACTN</name>
<evidence type="ECO:0000313" key="1">
    <source>
        <dbReference type="EMBL" id="MDT0486112.1"/>
    </source>
</evidence>
<dbReference type="PANTHER" id="PTHR43784:SF2">
    <property type="entry name" value="GDSL-LIKE LIPASE_ACYLHYDROLASE, PUTATIVE (AFU_ORTHOLOGUE AFUA_2G00820)-RELATED"/>
    <property type="match status" value="1"/>
</dbReference>
<gene>
    <name evidence="1" type="ORF">RNB18_39200</name>
</gene>
<reference evidence="2" key="1">
    <citation type="submission" date="2023-07" db="EMBL/GenBank/DDBJ databases">
        <title>30 novel species of actinomycetes from the DSMZ collection.</title>
        <authorList>
            <person name="Nouioui I."/>
        </authorList>
    </citation>
    <scope>NUCLEOTIDE SEQUENCE [LARGE SCALE GENOMIC DNA]</scope>
    <source>
        <strain evidence="2">DSM 41640</strain>
    </source>
</reference>
<dbReference type="Proteomes" id="UP001183824">
    <property type="component" value="Unassembled WGS sequence"/>
</dbReference>
<keyword evidence="2" id="KW-1185">Reference proteome</keyword>
<dbReference type="RefSeq" id="WP_311718873.1">
    <property type="nucleotide sequence ID" value="NZ_JAVREZ010000019.1"/>
</dbReference>
<evidence type="ECO:0000313" key="2">
    <source>
        <dbReference type="Proteomes" id="UP001183824"/>
    </source>
</evidence>
<accession>A0ABU2VKI4</accession>
<organism evidence="1 2">
    <name type="scientific">Streptomyces doebereineriae</name>
    <dbReference type="NCBI Taxonomy" id="3075528"/>
    <lineage>
        <taxon>Bacteria</taxon>
        <taxon>Bacillati</taxon>
        <taxon>Actinomycetota</taxon>
        <taxon>Actinomycetes</taxon>
        <taxon>Kitasatosporales</taxon>
        <taxon>Streptomycetaceae</taxon>
        <taxon>Streptomyces</taxon>
    </lineage>
</organism>
<protein>
    <recommendedName>
        <fullName evidence="3">SGNH hydrolase-type esterase domain-containing protein</fullName>
    </recommendedName>
</protein>
<proteinExistence type="predicted"/>
<dbReference type="PANTHER" id="PTHR43784">
    <property type="entry name" value="GDSL-LIKE LIPASE/ACYLHYDROLASE, PUTATIVE (AFU_ORTHOLOGUE AFUA_2G00820)-RELATED"/>
    <property type="match status" value="1"/>
</dbReference>